<keyword evidence="3" id="KW-0677">Repeat</keyword>
<protein>
    <recommendedName>
        <fullName evidence="1 7">Transcriptional regulator MraZ</fullName>
    </recommendedName>
</protein>
<dbReference type="SUPFAM" id="SSF89447">
    <property type="entry name" value="AbrB/MazE/MraZ-like"/>
    <property type="match status" value="1"/>
</dbReference>
<dbReference type="GO" id="GO:2000143">
    <property type="term" value="P:negative regulation of DNA-templated transcription initiation"/>
    <property type="evidence" value="ECO:0007669"/>
    <property type="project" value="TreeGrafter"/>
</dbReference>
<dbReference type="Pfam" id="PF02381">
    <property type="entry name" value="MraZ"/>
    <property type="match status" value="2"/>
</dbReference>
<dbReference type="InterPro" id="IPR020603">
    <property type="entry name" value="MraZ_dom"/>
</dbReference>
<feature type="domain" description="SpoVT-AbrB" evidence="8">
    <location>
        <begin position="10"/>
        <end position="56"/>
    </location>
</feature>
<dbReference type="InterPro" id="IPR035644">
    <property type="entry name" value="MraZ_C"/>
</dbReference>
<dbReference type="InterPro" id="IPR038619">
    <property type="entry name" value="MraZ_sf"/>
</dbReference>
<dbReference type="InterPro" id="IPR037914">
    <property type="entry name" value="SpoVT-AbrB_sf"/>
</dbReference>
<dbReference type="InterPro" id="IPR003444">
    <property type="entry name" value="MraZ"/>
</dbReference>
<dbReference type="InterPro" id="IPR007159">
    <property type="entry name" value="SpoVT-AbrB_dom"/>
</dbReference>
<keyword evidence="5 7" id="KW-0238">DNA-binding</keyword>
<gene>
    <name evidence="7" type="primary">mraZ</name>
    <name evidence="9" type="ORF">DFE_1827</name>
</gene>
<proteinExistence type="inferred from homology"/>
<keyword evidence="6 7" id="KW-0804">Transcription</keyword>
<comment type="similarity">
    <text evidence="7">Belongs to the MraZ family.</text>
</comment>
<keyword evidence="2 7" id="KW-0963">Cytoplasm</keyword>
<feature type="domain" description="SpoVT-AbrB" evidence="8">
    <location>
        <begin position="85"/>
        <end position="128"/>
    </location>
</feature>
<dbReference type="GO" id="GO:0009295">
    <property type="term" value="C:nucleoid"/>
    <property type="evidence" value="ECO:0007669"/>
    <property type="project" value="UniProtKB-SubCell"/>
</dbReference>
<comment type="subcellular location">
    <subcellularLocation>
        <location evidence="7">Cytoplasm</location>
        <location evidence="7">Nucleoid</location>
    </subcellularLocation>
</comment>
<evidence type="ECO:0000313" key="9">
    <source>
        <dbReference type="EMBL" id="BBD08553.1"/>
    </source>
</evidence>
<evidence type="ECO:0000256" key="7">
    <source>
        <dbReference type="HAMAP-Rule" id="MF_01008"/>
    </source>
</evidence>
<dbReference type="CDD" id="cd16320">
    <property type="entry name" value="MraZ_N"/>
    <property type="match status" value="1"/>
</dbReference>
<dbReference type="Proteomes" id="UP000269883">
    <property type="component" value="Chromosome"/>
</dbReference>
<dbReference type="KEGG" id="dfl:DFE_1827"/>
<evidence type="ECO:0000313" key="10">
    <source>
        <dbReference type="Proteomes" id="UP000269883"/>
    </source>
</evidence>
<dbReference type="AlphaFoldDB" id="A0A2Z6AZD9"/>
<organism evidence="9 10">
    <name type="scientific">Desulfovibrio ferrophilus</name>
    <dbReference type="NCBI Taxonomy" id="241368"/>
    <lineage>
        <taxon>Bacteria</taxon>
        <taxon>Pseudomonadati</taxon>
        <taxon>Thermodesulfobacteriota</taxon>
        <taxon>Desulfovibrionia</taxon>
        <taxon>Desulfovibrionales</taxon>
        <taxon>Desulfovibrionaceae</taxon>
        <taxon>Desulfovibrio</taxon>
    </lineage>
</organism>
<evidence type="ECO:0000256" key="1">
    <source>
        <dbReference type="ARBA" id="ARBA00013860"/>
    </source>
</evidence>
<dbReference type="NCBIfam" id="TIGR00242">
    <property type="entry name" value="division/cell wall cluster transcriptional repressor MraZ"/>
    <property type="match status" value="1"/>
</dbReference>
<dbReference type="Gene3D" id="3.40.1550.20">
    <property type="entry name" value="Transcriptional regulator MraZ domain"/>
    <property type="match status" value="1"/>
</dbReference>
<evidence type="ECO:0000256" key="4">
    <source>
        <dbReference type="ARBA" id="ARBA00023015"/>
    </source>
</evidence>
<dbReference type="GO" id="GO:0003700">
    <property type="term" value="F:DNA-binding transcription factor activity"/>
    <property type="evidence" value="ECO:0007669"/>
    <property type="project" value="UniProtKB-UniRule"/>
</dbReference>
<dbReference type="HAMAP" id="MF_01008">
    <property type="entry name" value="MraZ"/>
    <property type="match status" value="1"/>
</dbReference>
<dbReference type="PANTHER" id="PTHR34701">
    <property type="entry name" value="TRANSCRIPTIONAL REGULATOR MRAZ"/>
    <property type="match status" value="1"/>
</dbReference>
<evidence type="ECO:0000256" key="2">
    <source>
        <dbReference type="ARBA" id="ARBA00022490"/>
    </source>
</evidence>
<dbReference type="InterPro" id="IPR035642">
    <property type="entry name" value="MraZ_N"/>
</dbReference>
<sequence length="156" mass="17922">MKAMRMFRGHSNRSLDPKGRLMIPPEFRKAAASLGSDGALMLTNFDGCVVGYPLPEWERIEESFNRINVLDKRLRNFQRFFISGAMEVSLDKQGRILIPPHLRSYAGLDKEVVVAGVGKKFEIWNQDVFEAKRREMEEAFDEDMAELADKGFELHL</sequence>
<keyword evidence="10" id="KW-1185">Reference proteome</keyword>
<evidence type="ECO:0000256" key="5">
    <source>
        <dbReference type="ARBA" id="ARBA00023125"/>
    </source>
</evidence>
<evidence type="ECO:0000256" key="3">
    <source>
        <dbReference type="ARBA" id="ARBA00022737"/>
    </source>
</evidence>
<evidence type="ECO:0000259" key="8">
    <source>
        <dbReference type="PROSITE" id="PS51740"/>
    </source>
</evidence>
<dbReference type="EMBL" id="AP017378">
    <property type="protein sequence ID" value="BBD08553.1"/>
    <property type="molecule type" value="Genomic_DNA"/>
</dbReference>
<name>A0A2Z6AZD9_9BACT</name>
<dbReference type="CDD" id="cd16321">
    <property type="entry name" value="MraZ_C"/>
    <property type="match status" value="1"/>
</dbReference>
<comment type="subunit">
    <text evidence="7">Forms oligomers.</text>
</comment>
<dbReference type="GO" id="GO:0000976">
    <property type="term" value="F:transcription cis-regulatory region binding"/>
    <property type="evidence" value="ECO:0007669"/>
    <property type="project" value="TreeGrafter"/>
</dbReference>
<reference evidence="9 10" key="1">
    <citation type="journal article" date="2018" name="Sci. Adv.">
        <title>Multi-heme cytochromes provide a pathway for survival in energy-limited environments.</title>
        <authorList>
            <person name="Deng X."/>
            <person name="Dohmae N."/>
            <person name="Nealson K.H."/>
            <person name="Hashimoto K."/>
            <person name="Okamoto A."/>
        </authorList>
    </citation>
    <scope>NUCLEOTIDE SEQUENCE [LARGE SCALE GENOMIC DNA]</scope>
    <source>
        <strain evidence="9 10">IS5</strain>
    </source>
</reference>
<keyword evidence="4 7" id="KW-0805">Transcription regulation</keyword>
<dbReference type="PROSITE" id="PS51740">
    <property type="entry name" value="SPOVT_ABRB"/>
    <property type="match status" value="2"/>
</dbReference>
<accession>A0A2Z6AZD9</accession>
<dbReference type="GO" id="GO:0005737">
    <property type="term" value="C:cytoplasm"/>
    <property type="evidence" value="ECO:0007669"/>
    <property type="project" value="UniProtKB-UniRule"/>
</dbReference>
<dbReference type="PANTHER" id="PTHR34701:SF1">
    <property type="entry name" value="TRANSCRIPTIONAL REGULATOR MRAZ"/>
    <property type="match status" value="1"/>
</dbReference>
<evidence type="ECO:0000256" key="6">
    <source>
        <dbReference type="ARBA" id="ARBA00023163"/>
    </source>
</evidence>